<accession>A0AAN6MAQ0</accession>
<evidence type="ECO:0000256" key="1">
    <source>
        <dbReference type="ARBA" id="ARBA00022801"/>
    </source>
</evidence>
<sequence length="230" mass="24303">MVSTRFLVVSLTSLALAFAQTDNCPEIPVTGVTMGEPVPMKPEDIPKGCSDYEILVARGTSEPNYEAGGGKFGIVVGDPVVSNTTLKLPGARGYPVQYPASANIISGSLQGKTDVVKRLITQAAACPRQTFALVGYSQGASVMHSAAKEIPLVLYGRIKAIVMFGDPALRLGEVLSRFPVGLNGKVLEVCAAGDPVCDPNGTCTFYHLTYIRPSYINTAVDFIVKGFTGK</sequence>
<dbReference type="SUPFAM" id="SSF53474">
    <property type="entry name" value="alpha/beta-Hydrolases"/>
    <property type="match status" value="1"/>
</dbReference>
<dbReference type="InterPro" id="IPR029058">
    <property type="entry name" value="AB_hydrolase_fold"/>
</dbReference>
<comment type="caution">
    <text evidence="4">The sequence shown here is derived from an EMBL/GenBank/DDBJ whole genome shotgun (WGS) entry which is preliminary data.</text>
</comment>
<name>A0AAN6MAQ0_9PEZI</name>
<protein>
    <submittedName>
        <fullName evidence="4">Alpha/beta-hydrolase</fullName>
    </submittedName>
</protein>
<evidence type="ECO:0000256" key="2">
    <source>
        <dbReference type="ARBA" id="ARBA00023157"/>
    </source>
</evidence>
<evidence type="ECO:0000256" key="3">
    <source>
        <dbReference type="SAM" id="SignalP"/>
    </source>
</evidence>
<dbReference type="InterPro" id="IPR000675">
    <property type="entry name" value="Cutinase/axe"/>
</dbReference>
<gene>
    <name evidence="4" type="ORF">C8A05DRAFT_20465</name>
</gene>
<dbReference type="PANTHER" id="PTHR33630:SF9">
    <property type="entry name" value="CUTINASE 4"/>
    <property type="match status" value="1"/>
</dbReference>
<evidence type="ECO:0000313" key="5">
    <source>
        <dbReference type="Proteomes" id="UP001303889"/>
    </source>
</evidence>
<dbReference type="Pfam" id="PF01083">
    <property type="entry name" value="Cutinase"/>
    <property type="match status" value="1"/>
</dbReference>
<organism evidence="4 5">
    <name type="scientific">Staphylotrichum tortipilum</name>
    <dbReference type="NCBI Taxonomy" id="2831512"/>
    <lineage>
        <taxon>Eukaryota</taxon>
        <taxon>Fungi</taxon>
        <taxon>Dikarya</taxon>
        <taxon>Ascomycota</taxon>
        <taxon>Pezizomycotina</taxon>
        <taxon>Sordariomycetes</taxon>
        <taxon>Sordariomycetidae</taxon>
        <taxon>Sordariales</taxon>
        <taxon>Chaetomiaceae</taxon>
        <taxon>Staphylotrichum</taxon>
    </lineage>
</organism>
<keyword evidence="1" id="KW-0378">Hydrolase</keyword>
<keyword evidence="3" id="KW-0732">Signal</keyword>
<dbReference type="PANTHER" id="PTHR33630">
    <property type="entry name" value="CUTINASE RV1984C-RELATED-RELATED"/>
    <property type="match status" value="1"/>
</dbReference>
<dbReference type="SMART" id="SM01110">
    <property type="entry name" value="Cutinase"/>
    <property type="match status" value="1"/>
</dbReference>
<reference evidence="4" key="1">
    <citation type="journal article" date="2023" name="Mol. Phylogenet. Evol.">
        <title>Genome-scale phylogeny and comparative genomics of the fungal order Sordariales.</title>
        <authorList>
            <person name="Hensen N."/>
            <person name="Bonometti L."/>
            <person name="Westerberg I."/>
            <person name="Brannstrom I.O."/>
            <person name="Guillou S."/>
            <person name="Cros-Aarteil S."/>
            <person name="Calhoun S."/>
            <person name="Haridas S."/>
            <person name="Kuo A."/>
            <person name="Mondo S."/>
            <person name="Pangilinan J."/>
            <person name="Riley R."/>
            <person name="LaButti K."/>
            <person name="Andreopoulos B."/>
            <person name="Lipzen A."/>
            <person name="Chen C."/>
            <person name="Yan M."/>
            <person name="Daum C."/>
            <person name="Ng V."/>
            <person name="Clum A."/>
            <person name="Steindorff A."/>
            <person name="Ohm R.A."/>
            <person name="Martin F."/>
            <person name="Silar P."/>
            <person name="Natvig D.O."/>
            <person name="Lalanne C."/>
            <person name="Gautier V."/>
            <person name="Ament-Velasquez S.L."/>
            <person name="Kruys A."/>
            <person name="Hutchinson M.I."/>
            <person name="Powell A.J."/>
            <person name="Barry K."/>
            <person name="Miller A.N."/>
            <person name="Grigoriev I.V."/>
            <person name="Debuchy R."/>
            <person name="Gladieux P."/>
            <person name="Hiltunen Thoren M."/>
            <person name="Johannesson H."/>
        </authorList>
    </citation>
    <scope>NUCLEOTIDE SEQUENCE</scope>
    <source>
        <strain evidence="4">CBS 103.79</strain>
    </source>
</reference>
<proteinExistence type="predicted"/>
<dbReference type="AlphaFoldDB" id="A0AAN6MAQ0"/>
<keyword evidence="5" id="KW-1185">Reference proteome</keyword>
<dbReference type="Gene3D" id="3.40.50.1820">
    <property type="entry name" value="alpha/beta hydrolase"/>
    <property type="match status" value="1"/>
</dbReference>
<evidence type="ECO:0000313" key="4">
    <source>
        <dbReference type="EMBL" id="KAK3896591.1"/>
    </source>
</evidence>
<dbReference type="EMBL" id="MU856513">
    <property type="protein sequence ID" value="KAK3896591.1"/>
    <property type="molecule type" value="Genomic_DNA"/>
</dbReference>
<feature type="signal peptide" evidence="3">
    <location>
        <begin position="1"/>
        <end position="19"/>
    </location>
</feature>
<dbReference type="GO" id="GO:0052689">
    <property type="term" value="F:carboxylic ester hydrolase activity"/>
    <property type="evidence" value="ECO:0007669"/>
    <property type="project" value="UniProtKB-ARBA"/>
</dbReference>
<keyword evidence="2" id="KW-1015">Disulfide bond</keyword>
<feature type="chain" id="PRO_5043004623" evidence="3">
    <location>
        <begin position="20"/>
        <end position="230"/>
    </location>
</feature>
<reference evidence="4" key="2">
    <citation type="submission" date="2023-05" db="EMBL/GenBank/DDBJ databases">
        <authorList>
            <consortium name="Lawrence Berkeley National Laboratory"/>
            <person name="Steindorff A."/>
            <person name="Hensen N."/>
            <person name="Bonometti L."/>
            <person name="Westerberg I."/>
            <person name="Brannstrom I.O."/>
            <person name="Guillou S."/>
            <person name="Cros-Aarteil S."/>
            <person name="Calhoun S."/>
            <person name="Haridas S."/>
            <person name="Kuo A."/>
            <person name="Mondo S."/>
            <person name="Pangilinan J."/>
            <person name="Riley R."/>
            <person name="Labutti K."/>
            <person name="Andreopoulos B."/>
            <person name="Lipzen A."/>
            <person name="Chen C."/>
            <person name="Yanf M."/>
            <person name="Daum C."/>
            <person name="Ng V."/>
            <person name="Clum A."/>
            <person name="Ohm R."/>
            <person name="Martin F."/>
            <person name="Silar P."/>
            <person name="Natvig D."/>
            <person name="Lalanne C."/>
            <person name="Gautier V."/>
            <person name="Ament-Velasquez S.L."/>
            <person name="Kruys A."/>
            <person name="Hutchinson M.I."/>
            <person name="Powell A.J."/>
            <person name="Barry K."/>
            <person name="Miller A.N."/>
            <person name="Grigoriev I.V."/>
            <person name="Debuchy R."/>
            <person name="Gladieux P."/>
            <person name="Thoren M.H."/>
            <person name="Johannesson H."/>
        </authorList>
    </citation>
    <scope>NUCLEOTIDE SEQUENCE</scope>
    <source>
        <strain evidence="4">CBS 103.79</strain>
    </source>
</reference>
<dbReference type="Proteomes" id="UP001303889">
    <property type="component" value="Unassembled WGS sequence"/>
</dbReference>